<dbReference type="InterPro" id="IPR029016">
    <property type="entry name" value="GAF-like_dom_sf"/>
</dbReference>
<evidence type="ECO:0000256" key="2">
    <source>
        <dbReference type="ARBA" id="ARBA00023125"/>
    </source>
</evidence>
<keyword evidence="2" id="KW-0238">DNA-binding</keyword>
<evidence type="ECO:0000313" key="6">
    <source>
        <dbReference type="EMBL" id="MCQ4923871.1"/>
    </source>
</evidence>
<dbReference type="RefSeq" id="WP_256311725.1">
    <property type="nucleotide sequence ID" value="NZ_JANGAC010000008.1"/>
</dbReference>
<accession>A0ABT1SBN2</accession>
<evidence type="ECO:0000256" key="1">
    <source>
        <dbReference type="ARBA" id="ARBA00023015"/>
    </source>
</evidence>
<keyword evidence="3" id="KW-0804">Transcription</keyword>
<dbReference type="Pfam" id="PF09339">
    <property type="entry name" value="HTH_IclR"/>
    <property type="match status" value="1"/>
</dbReference>
<dbReference type="PROSITE" id="PS51078">
    <property type="entry name" value="ICLR_ED"/>
    <property type="match status" value="1"/>
</dbReference>
<dbReference type="InterPro" id="IPR005471">
    <property type="entry name" value="Tscrpt_reg_IclR_N"/>
</dbReference>
<feature type="domain" description="HTH iclR-type" evidence="4">
    <location>
        <begin position="5"/>
        <end position="67"/>
    </location>
</feature>
<sequence>MKDNYSSIDKAFLILENLAAPPYEKTALEISEELKIHRSTVHRILNILIENKMVHQSPSSKKYSIGPGSYHIGAAYLYNHTSMEQIRIILEELAKEIKQSIGYAILLEDRILSLFELESYQPIQIGFKVGTYYPIHCGAYGKCIMAYYEPYDRLEEIVYSSNLEKKGPNTITDPKQLLQEYSSIRQQGFAISDEENMKGLVGIGVPVKNFNNKVTACIAVKYIKGNIVDAERDTILRKLMHYADRISKLNL</sequence>
<dbReference type="Proteomes" id="UP001524478">
    <property type="component" value="Unassembled WGS sequence"/>
</dbReference>
<comment type="caution">
    <text evidence="6">The sequence shown here is derived from an EMBL/GenBank/DDBJ whole genome shotgun (WGS) entry which is preliminary data.</text>
</comment>
<protein>
    <submittedName>
        <fullName evidence="6">IclR family transcriptional regulator</fullName>
    </submittedName>
</protein>
<dbReference type="InterPro" id="IPR036388">
    <property type="entry name" value="WH-like_DNA-bd_sf"/>
</dbReference>
<dbReference type="SMART" id="SM00346">
    <property type="entry name" value="HTH_ICLR"/>
    <property type="match status" value="1"/>
</dbReference>
<dbReference type="Gene3D" id="3.30.450.40">
    <property type="match status" value="1"/>
</dbReference>
<gene>
    <name evidence="6" type="ORF">NE686_12285</name>
</gene>
<reference evidence="6 7" key="1">
    <citation type="submission" date="2022-06" db="EMBL/GenBank/DDBJ databases">
        <title>Isolation of gut microbiota from human fecal samples.</title>
        <authorList>
            <person name="Pamer E.G."/>
            <person name="Barat B."/>
            <person name="Waligurski E."/>
            <person name="Medina S."/>
            <person name="Paddock L."/>
            <person name="Mostad J."/>
        </authorList>
    </citation>
    <scope>NUCLEOTIDE SEQUENCE [LARGE SCALE GENOMIC DNA]</scope>
    <source>
        <strain evidence="6 7">DFI.7.95</strain>
    </source>
</reference>
<dbReference type="Gene3D" id="1.10.10.10">
    <property type="entry name" value="Winged helix-like DNA-binding domain superfamily/Winged helix DNA-binding domain"/>
    <property type="match status" value="1"/>
</dbReference>
<feature type="domain" description="IclR-ED" evidence="5">
    <location>
        <begin position="68"/>
        <end position="251"/>
    </location>
</feature>
<evidence type="ECO:0000259" key="4">
    <source>
        <dbReference type="PROSITE" id="PS51077"/>
    </source>
</evidence>
<keyword evidence="1" id="KW-0805">Transcription regulation</keyword>
<dbReference type="InterPro" id="IPR050707">
    <property type="entry name" value="HTH_MetabolicPath_Reg"/>
</dbReference>
<dbReference type="InterPro" id="IPR036390">
    <property type="entry name" value="WH_DNA-bd_sf"/>
</dbReference>
<organism evidence="6 7">
    <name type="scientific">Tissierella carlieri</name>
    <dbReference type="NCBI Taxonomy" id="689904"/>
    <lineage>
        <taxon>Bacteria</taxon>
        <taxon>Bacillati</taxon>
        <taxon>Bacillota</taxon>
        <taxon>Tissierellia</taxon>
        <taxon>Tissierellales</taxon>
        <taxon>Tissierellaceae</taxon>
        <taxon>Tissierella</taxon>
    </lineage>
</organism>
<dbReference type="InterPro" id="IPR014757">
    <property type="entry name" value="Tscrpt_reg_IclR_C"/>
</dbReference>
<keyword evidence="7" id="KW-1185">Reference proteome</keyword>
<evidence type="ECO:0000313" key="7">
    <source>
        <dbReference type="Proteomes" id="UP001524478"/>
    </source>
</evidence>
<proteinExistence type="predicted"/>
<dbReference type="SUPFAM" id="SSF55781">
    <property type="entry name" value="GAF domain-like"/>
    <property type="match status" value="1"/>
</dbReference>
<evidence type="ECO:0000256" key="3">
    <source>
        <dbReference type="ARBA" id="ARBA00023163"/>
    </source>
</evidence>
<dbReference type="PROSITE" id="PS51077">
    <property type="entry name" value="HTH_ICLR"/>
    <property type="match status" value="1"/>
</dbReference>
<dbReference type="PANTHER" id="PTHR30136:SF24">
    <property type="entry name" value="HTH-TYPE TRANSCRIPTIONAL REPRESSOR ALLR"/>
    <property type="match status" value="1"/>
</dbReference>
<dbReference type="Pfam" id="PF01614">
    <property type="entry name" value="IclR_C"/>
    <property type="match status" value="1"/>
</dbReference>
<dbReference type="EMBL" id="JANGAC010000008">
    <property type="protein sequence ID" value="MCQ4923871.1"/>
    <property type="molecule type" value="Genomic_DNA"/>
</dbReference>
<dbReference type="SUPFAM" id="SSF46785">
    <property type="entry name" value="Winged helix' DNA-binding domain"/>
    <property type="match status" value="1"/>
</dbReference>
<dbReference type="PANTHER" id="PTHR30136">
    <property type="entry name" value="HELIX-TURN-HELIX TRANSCRIPTIONAL REGULATOR, ICLR FAMILY"/>
    <property type="match status" value="1"/>
</dbReference>
<name>A0ABT1SBN2_9FIRM</name>
<evidence type="ECO:0000259" key="5">
    <source>
        <dbReference type="PROSITE" id="PS51078"/>
    </source>
</evidence>